<name>A0A975T441_9NOST</name>
<dbReference type="EMBL" id="CP021056">
    <property type="protein sequence ID" value="QXE21861.1"/>
    <property type="molecule type" value="Genomic_DNA"/>
</dbReference>
<proteinExistence type="predicted"/>
<gene>
    <name evidence="1" type="ORF">B6N60_00539</name>
</gene>
<protein>
    <submittedName>
        <fullName evidence="1">Uncharacterized protein</fullName>
    </submittedName>
</protein>
<reference evidence="1" key="1">
    <citation type="submission" date="2017-04" db="EMBL/GenBank/DDBJ databases">
        <title>Genome deletions in a multicellular cyanobacterial endosymbiont for morphological adaptation in marine diatoms.</title>
        <authorList>
            <person name="Wang Y."/>
            <person name="Gao H."/>
            <person name="Li R."/>
            <person name="Xu X."/>
        </authorList>
    </citation>
    <scope>NUCLEOTIDE SEQUENCE</scope>
    <source>
        <strain evidence="1">FACHB 800</strain>
    </source>
</reference>
<organism evidence="1 2">
    <name type="scientific">Richelia sinica FACHB-800</name>
    <dbReference type="NCBI Taxonomy" id="1357546"/>
    <lineage>
        <taxon>Bacteria</taxon>
        <taxon>Bacillati</taxon>
        <taxon>Cyanobacteriota</taxon>
        <taxon>Cyanophyceae</taxon>
        <taxon>Nostocales</taxon>
        <taxon>Nostocaceae</taxon>
        <taxon>Richelia</taxon>
    </lineage>
</organism>
<evidence type="ECO:0000313" key="1">
    <source>
        <dbReference type="EMBL" id="QXE21861.1"/>
    </source>
</evidence>
<accession>A0A975T441</accession>
<dbReference type="KEGG" id="rsin:B6N60_00539"/>
<sequence length="49" mass="5581">MIIFEADYLSIITAPLVKNFFINQSLLIILEKLSSNLPIVKDIFHMIGC</sequence>
<dbReference type="Proteomes" id="UP000683511">
    <property type="component" value="Chromosome"/>
</dbReference>
<keyword evidence="2" id="KW-1185">Reference proteome</keyword>
<evidence type="ECO:0000313" key="2">
    <source>
        <dbReference type="Proteomes" id="UP000683511"/>
    </source>
</evidence>
<dbReference type="AlphaFoldDB" id="A0A975T441"/>